<keyword evidence="4" id="KW-1185">Reference proteome</keyword>
<dbReference type="SUPFAM" id="SSF53474">
    <property type="entry name" value="alpha/beta-Hydrolases"/>
    <property type="match status" value="1"/>
</dbReference>
<dbReference type="InterPro" id="IPR000873">
    <property type="entry name" value="AMP-dep_synth/lig_dom"/>
</dbReference>
<evidence type="ECO:0000313" key="4">
    <source>
        <dbReference type="Proteomes" id="UP000308730"/>
    </source>
</evidence>
<dbReference type="PROSITE" id="PS51471">
    <property type="entry name" value="FE2OG_OXY"/>
    <property type="match status" value="1"/>
</dbReference>
<accession>A0A4S4MXB6</accession>
<evidence type="ECO:0008006" key="5">
    <source>
        <dbReference type="Google" id="ProtNLM"/>
    </source>
</evidence>
<dbReference type="Pfam" id="PF03171">
    <property type="entry name" value="2OG-FeII_Oxy"/>
    <property type="match status" value="1"/>
</dbReference>
<dbReference type="InterPro" id="IPR001031">
    <property type="entry name" value="Thioesterase"/>
</dbReference>
<dbReference type="Gene3D" id="3.30.300.30">
    <property type="match status" value="1"/>
</dbReference>
<dbReference type="InterPro" id="IPR027443">
    <property type="entry name" value="IPNS-like_sf"/>
</dbReference>
<dbReference type="Pfam" id="PF00501">
    <property type="entry name" value="AMP-binding"/>
    <property type="match status" value="1"/>
</dbReference>
<dbReference type="PANTHER" id="PTHR24096">
    <property type="entry name" value="LONG-CHAIN-FATTY-ACID--COA LIGASE"/>
    <property type="match status" value="1"/>
</dbReference>
<dbReference type="InterPro" id="IPR020845">
    <property type="entry name" value="AMP-binding_CS"/>
</dbReference>
<dbReference type="Gene3D" id="3.40.50.1820">
    <property type="entry name" value="alpha/beta hydrolase"/>
    <property type="match status" value="1"/>
</dbReference>
<evidence type="ECO:0000259" key="1">
    <source>
        <dbReference type="PROSITE" id="PS50075"/>
    </source>
</evidence>
<dbReference type="Pfam" id="PF00550">
    <property type="entry name" value="PP-binding"/>
    <property type="match status" value="1"/>
</dbReference>
<dbReference type="SUPFAM" id="SSF51197">
    <property type="entry name" value="Clavaminate synthase-like"/>
    <property type="match status" value="1"/>
</dbReference>
<dbReference type="InterPro" id="IPR042099">
    <property type="entry name" value="ANL_N_sf"/>
</dbReference>
<dbReference type="InterPro" id="IPR026992">
    <property type="entry name" value="DIOX_N"/>
</dbReference>
<feature type="domain" description="Fe2OG dioxygenase" evidence="2">
    <location>
        <begin position="1148"/>
        <end position="1261"/>
    </location>
</feature>
<dbReference type="InterPro" id="IPR005123">
    <property type="entry name" value="Oxoglu/Fe-dep_dioxygenase_dom"/>
</dbReference>
<dbReference type="PROSITE" id="PS50075">
    <property type="entry name" value="CARRIER"/>
    <property type="match status" value="1"/>
</dbReference>
<dbReference type="InterPro" id="IPR009081">
    <property type="entry name" value="PP-bd_ACP"/>
</dbReference>
<dbReference type="InterPro" id="IPR045851">
    <property type="entry name" value="AMP-bd_C_sf"/>
</dbReference>
<evidence type="ECO:0000259" key="2">
    <source>
        <dbReference type="PROSITE" id="PS51471"/>
    </source>
</evidence>
<dbReference type="Pfam" id="PF14226">
    <property type="entry name" value="DIOX_N"/>
    <property type="match status" value="1"/>
</dbReference>
<feature type="domain" description="Carrier" evidence="1">
    <location>
        <begin position="581"/>
        <end position="657"/>
    </location>
</feature>
<dbReference type="PROSITE" id="PS00455">
    <property type="entry name" value="AMP_BINDING"/>
    <property type="match status" value="1"/>
</dbReference>
<dbReference type="SUPFAM" id="SSF56801">
    <property type="entry name" value="Acetyl-CoA synthetase-like"/>
    <property type="match status" value="1"/>
</dbReference>
<dbReference type="InterPro" id="IPR029058">
    <property type="entry name" value="AB_hydrolase_fold"/>
</dbReference>
<dbReference type="InterPro" id="IPR044861">
    <property type="entry name" value="IPNS-like_FE2OG_OXY"/>
</dbReference>
<dbReference type="Gene3D" id="3.40.50.12780">
    <property type="entry name" value="N-terminal domain of ligase-like"/>
    <property type="match status" value="1"/>
</dbReference>
<comment type="caution">
    <text evidence="3">The sequence shown here is derived from an EMBL/GenBank/DDBJ whole genome shotgun (WGS) entry which is preliminary data.</text>
</comment>
<dbReference type="EMBL" id="SGPM01000099">
    <property type="protein sequence ID" value="THH29961.1"/>
    <property type="molecule type" value="Genomic_DNA"/>
</dbReference>
<dbReference type="GO" id="GO:0031957">
    <property type="term" value="F:very long-chain fatty acid-CoA ligase activity"/>
    <property type="evidence" value="ECO:0007669"/>
    <property type="project" value="TreeGrafter"/>
</dbReference>
<proteinExistence type="predicted"/>
<sequence>MTVIVPKDKPSTLTDLLYVRHIQESTALIGFLNADGELTKSLSYTDIYENARRDASRLLSAGLRPGKDIVVTSFSDHDSHIRLFWACCFIGVPVCPIPPLHPDPSRQKLFFEHLNVLFHKPTLISNESTIEIVTALVPDFRTISLYALNGVKTIHASHDALVYPNWKPKPSDTVCLMLTSGSTGNSKGVPLRHSNMLSSVRGKSKHHGTTSSSKFLNWIAFDHVACVTEVHLHALESNANQYHVAPTAIISKPRSLLEWCHRYRITYTFSPNFLLAQICREVAAAPYNAQDLDLSAVRAFISGGESVPIKAAVEFSDIIERHGAPRSSLRGGFGMTETGAGCIYDTRPIVRNVESSDVKYLSLGQCCDGVSVRTVDPATGLVCPPLTQGQLQISGPSVFGEYYNNPVATADSFSTDGWFITGDTALLDLEGNLHLVGRDKDCVNINGVKHPSVDVEHYIEDTSVIGAMKTFTYVCPMRLANADTETYVVFYQHELRVEDELSDADLVAIVKTNNTIRNACVVFCSQAPHIILPLPRKYFVKTSLGKISRSTLVTAYTQGAFAALESTLSRLATKALSSDATPLNSVEQVVFESVNSIFDLDGLTRSSNLFDLGASSMHLMRLKQALQTLFSVADIPTIEMLKRPVIGELCDYLGTLVDANASTTPVHYNPLVCLDPNGSKPPLFLVHPGVGEILVFINLARVLKDDRPVYALRARGFDGEEAFKSFSEMVDTYTVAIEAQYPSGPYFVGGYSFGGAVAFEIGKKLEAKGKVVAFVGVFNLPPHIAFRMHELVWVEVVLNLLMFLSLIDVSAFTPLKLELAKIHPEATLDSQPTNAAQIIEWLLERADRKRLGELQLKTTEFVNWSRVAYDLTCTGRSYEPSGRVNNALTTIFCAIPLPSMGTREEFKRDRLAAWENFSGPRFEMIDVDGEHYTMVSETHVESFAVHLKGALRRAEEFIPRPLPVPPPTMSNKQNFTKIPIIDFSLAEVDSAAYLEQLRFAVEDVGFGVFVNVPGFEDSFQKELFSQADELFRKPQEWKDALGTGESYALRGYFRADQVPGPHKAHAEAYRFGADLPEPTSYNGGEVPFWLRLHEGPNQWPASTDLPQFRQNMEALFERYRSLNLVLNHHICQLLDIPDVALNDYFPEKTEFNSAIWHYLPLTKDIQSAARNGFAQGMHEHRDPSTFLTCLIQSRAGLQAQNYEGEWIDIPMVPGGVVCNIGMQLMKLTGGKLVATTHRVNTLKIEEDRYTIPYVLSTRLEKAVVPLPKYADGVLATAHAAPNPKILKLMSIEDPLVRSGYARLSLFPYATQKLYPKEFEEARQLGIV</sequence>
<name>A0A4S4MXB6_9APHY</name>
<evidence type="ECO:0000313" key="3">
    <source>
        <dbReference type="EMBL" id="THH29961.1"/>
    </source>
</evidence>
<dbReference type="OrthoDB" id="288590at2759"/>
<reference evidence="3 4" key="1">
    <citation type="submission" date="2019-02" db="EMBL/GenBank/DDBJ databases">
        <title>Genome sequencing of the rare red list fungi Antrodiella citrinella (Flaviporus citrinellus).</title>
        <authorList>
            <person name="Buettner E."/>
            <person name="Kellner H."/>
        </authorList>
    </citation>
    <scope>NUCLEOTIDE SEQUENCE [LARGE SCALE GENOMIC DNA]</scope>
    <source>
        <strain evidence="3 4">DSM 108506</strain>
    </source>
</reference>
<gene>
    <name evidence="3" type="ORF">EUX98_g4225</name>
</gene>
<dbReference type="Gene3D" id="1.10.1200.10">
    <property type="entry name" value="ACP-like"/>
    <property type="match status" value="1"/>
</dbReference>
<dbReference type="InterPro" id="IPR036736">
    <property type="entry name" value="ACP-like_sf"/>
</dbReference>
<organism evidence="3 4">
    <name type="scientific">Antrodiella citrinella</name>
    <dbReference type="NCBI Taxonomy" id="2447956"/>
    <lineage>
        <taxon>Eukaryota</taxon>
        <taxon>Fungi</taxon>
        <taxon>Dikarya</taxon>
        <taxon>Basidiomycota</taxon>
        <taxon>Agaricomycotina</taxon>
        <taxon>Agaricomycetes</taxon>
        <taxon>Polyporales</taxon>
        <taxon>Steccherinaceae</taxon>
        <taxon>Antrodiella</taxon>
    </lineage>
</organism>
<dbReference type="PANTHER" id="PTHR24096:SF267">
    <property type="entry name" value="MALONATE--COA LIGASE ACSF3, MITOCHONDRIAL"/>
    <property type="match status" value="1"/>
</dbReference>
<dbReference type="GO" id="GO:0006633">
    <property type="term" value="P:fatty acid biosynthetic process"/>
    <property type="evidence" value="ECO:0007669"/>
    <property type="project" value="TreeGrafter"/>
</dbReference>
<dbReference type="Gene3D" id="2.60.120.330">
    <property type="entry name" value="B-lactam Antibiotic, Isopenicillin N Synthase, Chain"/>
    <property type="match status" value="1"/>
</dbReference>
<dbReference type="Proteomes" id="UP000308730">
    <property type="component" value="Unassembled WGS sequence"/>
</dbReference>
<protein>
    <recommendedName>
        <fullName evidence="5">Carrier domain-containing protein</fullName>
    </recommendedName>
</protein>
<dbReference type="Pfam" id="PF00975">
    <property type="entry name" value="Thioesterase"/>
    <property type="match status" value="1"/>
</dbReference>
<dbReference type="SUPFAM" id="SSF47336">
    <property type="entry name" value="ACP-like"/>
    <property type="match status" value="1"/>
</dbReference>